<dbReference type="Gene3D" id="1.10.357.10">
    <property type="entry name" value="Tetracycline Repressor, domain 2"/>
    <property type="match status" value="1"/>
</dbReference>
<dbReference type="InterPro" id="IPR050109">
    <property type="entry name" value="HTH-type_TetR-like_transc_reg"/>
</dbReference>
<gene>
    <name evidence="4" type="ORF">H4696_004427</name>
</gene>
<evidence type="ECO:0000256" key="1">
    <source>
        <dbReference type="ARBA" id="ARBA00023125"/>
    </source>
</evidence>
<dbReference type="GO" id="GO:0003677">
    <property type="term" value="F:DNA binding"/>
    <property type="evidence" value="ECO:0007669"/>
    <property type="project" value="UniProtKB-KW"/>
</dbReference>
<dbReference type="Proteomes" id="UP000631670">
    <property type="component" value="Unassembled WGS sequence"/>
</dbReference>
<feature type="domain" description="HTH tetR-type" evidence="3">
    <location>
        <begin position="6"/>
        <end position="66"/>
    </location>
</feature>
<organism evidence="4 5">
    <name type="scientific">Amycolatopsis lexingtonensis</name>
    <dbReference type="NCBI Taxonomy" id="218822"/>
    <lineage>
        <taxon>Bacteria</taxon>
        <taxon>Bacillati</taxon>
        <taxon>Actinomycetota</taxon>
        <taxon>Actinomycetes</taxon>
        <taxon>Pseudonocardiales</taxon>
        <taxon>Pseudonocardiaceae</taxon>
        <taxon>Amycolatopsis</taxon>
    </lineage>
</organism>
<evidence type="ECO:0000313" key="4">
    <source>
        <dbReference type="EMBL" id="MBE1497327.1"/>
    </source>
</evidence>
<dbReference type="Pfam" id="PF17940">
    <property type="entry name" value="TetR_C_31"/>
    <property type="match status" value="1"/>
</dbReference>
<keyword evidence="1 2" id="KW-0238">DNA-binding</keyword>
<dbReference type="InterPro" id="IPR041583">
    <property type="entry name" value="TetR_C_31"/>
</dbReference>
<protein>
    <submittedName>
        <fullName evidence="4">DNA-binding transcriptional regulator YbjK</fullName>
    </submittedName>
</protein>
<proteinExistence type="predicted"/>
<dbReference type="PANTHER" id="PTHR30055">
    <property type="entry name" value="HTH-TYPE TRANSCRIPTIONAL REGULATOR RUTR"/>
    <property type="match status" value="1"/>
</dbReference>
<dbReference type="InterPro" id="IPR009057">
    <property type="entry name" value="Homeodomain-like_sf"/>
</dbReference>
<dbReference type="PROSITE" id="PS50977">
    <property type="entry name" value="HTH_TETR_2"/>
    <property type="match status" value="1"/>
</dbReference>
<dbReference type="SUPFAM" id="SSF46689">
    <property type="entry name" value="Homeodomain-like"/>
    <property type="match status" value="1"/>
</dbReference>
<dbReference type="EMBL" id="JADBEG010000001">
    <property type="protein sequence ID" value="MBE1497327.1"/>
    <property type="molecule type" value="Genomic_DNA"/>
</dbReference>
<dbReference type="InterPro" id="IPR001647">
    <property type="entry name" value="HTH_TetR"/>
</dbReference>
<evidence type="ECO:0000313" key="5">
    <source>
        <dbReference type="Proteomes" id="UP000631670"/>
    </source>
</evidence>
<dbReference type="RefSeq" id="WP_086856566.1">
    <property type="nucleotide sequence ID" value="NZ_JADBEG010000001.1"/>
</dbReference>
<dbReference type="Pfam" id="PF00440">
    <property type="entry name" value="TetR_N"/>
    <property type="match status" value="1"/>
</dbReference>
<accession>A0ABR9I293</accession>
<evidence type="ECO:0000256" key="2">
    <source>
        <dbReference type="PROSITE-ProRule" id="PRU00335"/>
    </source>
</evidence>
<sequence>MVRRNPERRAALLDAAIDVLAREGARGLTFRAVDQQAGVPVGTASNYFAGRDEILKHAGERVYERLVDEAVIADGLTGARDRARVAELMHGLVDRVAAFPTGFLALLELRLEATRRPELRDVLTRRIREDVDFNVEYHEKSGLPGDGTTVVLLWLALNWLIMERLTLPGLFTDAQRHDLVEALVDRLLAGQPSLPPA</sequence>
<dbReference type="PANTHER" id="PTHR30055:SF231">
    <property type="entry name" value="TRANSCRIPTIONAL REGULATORY PROTEIN (PROBABLY DEOR-FAMILY)-RELATED"/>
    <property type="match status" value="1"/>
</dbReference>
<feature type="DNA-binding region" description="H-T-H motif" evidence="2">
    <location>
        <begin position="29"/>
        <end position="48"/>
    </location>
</feature>
<reference evidence="4 5" key="1">
    <citation type="submission" date="2020-10" db="EMBL/GenBank/DDBJ databases">
        <title>Sequencing the genomes of 1000 actinobacteria strains.</title>
        <authorList>
            <person name="Klenk H.-P."/>
        </authorList>
    </citation>
    <scope>NUCLEOTIDE SEQUENCE [LARGE SCALE GENOMIC DNA]</scope>
    <source>
        <strain evidence="4 5">DSM 44653</strain>
    </source>
</reference>
<evidence type="ECO:0000259" key="3">
    <source>
        <dbReference type="PROSITE" id="PS50977"/>
    </source>
</evidence>
<keyword evidence="5" id="KW-1185">Reference proteome</keyword>
<comment type="caution">
    <text evidence="4">The sequence shown here is derived from an EMBL/GenBank/DDBJ whole genome shotgun (WGS) entry which is preliminary data.</text>
</comment>
<name>A0ABR9I293_9PSEU</name>